<dbReference type="AlphaFoldDB" id="A0A8X6QCD2"/>
<reference evidence="2" key="1">
    <citation type="submission" date="2020-08" db="EMBL/GenBank/DDBJ databases">
        <title>Multicomponent nature underlies the extraordinary mechanical properties of spider dragline silk.</title>
        <authorList>
            <person name="Kono N."/>
            <person name="Nakamura H."/>
            <person name="Mori M."/>
            <person name="Yoshida Y."/>
            <person name="Ohtoshi R."/>
            <person name="Malay A.D."/>
            <person name="Moran D.A.P."/>
            <person name="Tomita M."/>
            <person name="Numata K."/>
            <person name="Arakawa K."/>
        </authorList>
    </citation>
    <scope>NUCLEOTIDE SEQUENCE</scope>
</reference>
<dbReference type="EMBL" id="BMAW01125230">
    <property type="protein sequence ID" value="GFU11510.1"/>
    <property type="molecule type" value="Genomic_DNA"/>
</dbReference>
<protein>
    <submittedName>
        <fullName evidence="2">Uncharacterized protein</fullName>
    </submittedName>
</protein>
<sequence>MTCLKSWIHQHPFHLYLDSCVFSTSPRAESVAESPRSELSFTNLLLLLGNVQLNPRQLLYDLDPPFPSPIVTSVVQRRTDPRRKRPRFKEEMKHFIRSRIDDGKSTLRHSSPDAQPSNPRSHAQDSSLRDSRARVKRPRRVPAYGRRFILSCWEKPHPEIFFPPLDGCS</sequence>
<keyword evidence="3" id="KW-1185">Reference proteome</keyword>
<feature type="region of interest" description="Disordered" evidence="1">
    <location>
        <begin position="98"/>
        <end position="137"/>
    </location>
</feature>
<organism evidence="2 3">
    <name type="scientific">Nephila pilipes</name>
    <name type="common">Giant wood spider</name>
    <name type="synonym">Nephila maculata</name>
    <dbReference type="NCBI Taxonomy" id="299642"/>
    <lineage>
        <taxon>Eukaryota</taxon>
        <taxon>Metazoa</taxon>
        <taxon>Ecdysozoa</taxon>
        <taxon>Arthropoda</taxon>
        <taxon>Chelicerata</taxon>
        <taxon>Arachnida</taxon>
        <taxon>Araneae</taxon>
        <taxon>Araneomorphae</taxon>
        <taxon>Entelegynae</taxon>
        <taxon>Araneoidea</taxon>
        <taxon>Nephilidae</taxon>
        <taxon>Nephila</taxon>
    </lineage>
</organism>
<evidence type="ECO:0000313" key="2">
    <source>
        <dbReference type="EMBL" id="GFU11510.1"/>
    </source>
</evidence>
<evidence type="ECO:0000313" key="3">
    <source>
        <dbReference type="Proteomes" id="UP000887013"/>
    </source>
</evidence>
<comment type="caution">
    <text evidence="2">The sequence shown here is derived from an EMBL/GenBank/DDBJ whole genome shotgun (WGS) entry which is preliminary data.</text>
</comment>
<evidence type="ECO:0000256" key="1">
    <source>
        <dbReference type="SAM" id="MobiDB-lite"/>
    </source>
</evidence>
<dbReference type="Proteomes" id="UP000887013">
    <property type="component" value="Unassembled WGS sequence"/>
</dbReference>
<gene>
    <name evidence="2" type="ORF">NPIL_203581</name>
</gene>
<accession>A0A8X6QCD2</accession>
<name>A0A8X6QCD2_NEPPI</name>
<feature type="compositionally biased region" description="Polar residues" evidence="1">
    <location>
        <begin position="108"/>
        <end position="126"/>
    </location>
</feature>
<proteinExistence type="predicted"/>